<dbReference type="HOGENOM" id="CLU_012526_1_0_1"/>
<dbReference type="PRINTS" id="PR00245">
    <property type="entry name" value="OLFACTORYR"/>
</dbReference>
<dbReference type="PRINTS" id="PR00237">
    <property type="entry name" value="GPCRRHODOPSN"/>
</dbReference>
<keyword evidence="14" id="KW-1185">Reference proteome</keyword>
<evidence type="ECO:0000256" key="10">
    <source>
        <dbReference type="RuleBase" id="RU000688"/>
    </source>
</evidence>
<dbReference type="InterPro" id="IPR000276">
    <property type="entry name" value="GPCR_Rhodpsn"/>
</dbReference>
<evidence type="ECO:0000256" key="4">
    <source>
        <dbReference type="ARBA" id="ARBA00022725"/>
    </source>
</evidence>
<keyword evidence="11" id="KW-0716">Sensory transduction</keyword>
<reference evidence="13" key="3">
    <citation type="submission" date="2025-08" db="UniProtKB">
        <authorList>
            <consortium name="Ensembl"/>
        </authorList>
    </citation>
    <scope>IDENTIFICATION</scope>
</reference>
<evidence type="ECO:0000256" key="2">
    <source>
        <dbReference type="ARBA" id="ARBA00022475"/>
    </source>
</evidence>
<keyword evidence="6 10" id="KW-0297">G-protein coupled receptor</keyword>
<evidence type="ECO:0000256" key="9">
    <source>
        <dbReference type="ARBA" id="ARBA00023224"/>
    </source>
</evidence>
<dbReference type="GO" id="GO:0004984">
    <property type="term" value="F:olfactory receptor activity"/>
    <property type="evidence" value="ECO:0007669"/>
    <property type="project" value="InterPro"/>
</dbReference>
<comment type="subcellular location">
    <subcellularLocation>
        <location evidence="1 11">Cell membrane</location>
        <topology evidence="1 11">Multi-pass membrane protein</topology>
    </subcellularLocation>
</comment>
<keyword evidence="4 11" id="KW-0552">Olfaction</keyword>
<evidence type="ECO:0000256" key="11">
    <source>
        <dbReference type="RuleBase" id="RU363047"/>
    </source>
</evidence>
<reference evidence="14" key="1">
    <citation type="submission" date="2011-10" db="EMBL/GenBank/DDBJ databases">
        <authorList>
            <consortium name="Soft-shell Turtle Genome Consortium"/>
        </authorList>
    </citation>
    <scope>NUCLEOTIDE SEQUENCE [LARGE SCALE GENOMIC DNA]</scope>
    <source>
        <strain evidence="14">Daiwa-1</strain>
    </source>
</reference>
<dbReference type="InterPro" id="IPR000725">
    <property type="entry name" value="Olfact_rcpt"/>
</dbReference>
<evidence type="ECO:0000256" key="6">
    <source>
        <dbReference type="ARBA" id="ARBA00023040"/>
    </source>
</evidence>
<keyword evidence="2 11" id="KW-1003">Cell membrane</keyword>
<feature type="transmembrane region" description="Helical" evidence="11">
    <location>
        <begin position="60"/>
        <end position="86"/>
    </location>
</feature>
<evidence type="ECO:0000256" key="1">
    <source>
        <dbReference type="ARBA" id="ARBA00004651"/>
    </source>
</evidence>
<dbReference type="PROSITE" id="PS00237">
    <property type="entry name" value="G_PROTEIN_RECEP_F1_1"/>
    <property type="match status" value="1"/>
</dbReference>
<proteinExistence type="inferred from homology"/>
<keyword evidence="3 10" id="KW-0812">Transmembrane</keyword>
<dbReference type="Ensembl" id="ENSPSIT00000001827.1">
    <property type="protein sequence ID" value="ENSPSIP00000001820.1"/>
    <property type="gene ID" value="ENSPSIG00000001827.1"/>
</dbReference>
<dbReference type="Pfam" id="PF13853">
    <property type="entry name" value="7tm_4"/>
    <property type="match status" value="1"/>
</dbReference>
<protein>
    <recommendedName>
        <fullName evidence="11">Olfactory receptor</fullName>
    </recommendedName>
</protein>
<evidence type="ECO:0000313" key="14">
    <source>
        <dbReference type="Proteomes" id="UP000007267"/>
    </source>
</evidence>
<evidence type="ECO:0000256" key="7">
    <source>
        <dbReference type="ARBA" id="ARBA00023136"/>
    </source>
</evidence>
<evidence type="ECO:0000256" key="8">
    <source>
        <dbReference type="ARBA" id="ARBA00023170"/>
    </source>
</evidence>
<keyword evidence="9 10" id="KW-0807">Transducer</keyword>
<evidence type="ECO:0000256" key="5">
    <source>
        <dbReference type="ARBA" id="ARBA00022989"/>
    </source>
</evidence>
<reference evidence="14" key="2">
    <citation type="journal article" date="2013" name="Nat. Genet.">
        <title>The draft genomes of soft-shell turtle and green sea turtle yield insights into the development and evolution of the turtle-specific body plan.</title>
        <authorList>
            <person name="Wang Z."/>
            <person name="Pascual-Anaya J."/>
            <person name="Zadissa A."/>
            <person name="Li W."/>
            <person name="Niimura Y."/>
            <person name="Huang Z."/>
            <person name="Li C."/>
            <person name="White S."/>
            <person name="Xiong Z."/>
            <person name="Fang D."/>
            <person name="Wang B."/>
            <person name="Ming Y."/>
            <person name="Chen Y."/>
            <person name="Zheng Y."/>
            <person name="Kuraku S."/>
            <person name="Pignatelli M."/>
            <person name="Herrero J."/>
            <person name="Beal K."/>
            <person name="Nozawa M."/>
            <person name="Li Q."/>
            <person name="Wang J."/>
            <person name="Zhang H."/>
            <person name="Yu L."/>
            <person name="Shigenobu S."/>
            <person name="Wang J."/>
            <person name="Liu J."/>
            <person name="Flicek P."/>
            <person name="Searle S."/>
            <person name="Wang J."/>
            <person name="Kuratani S."/>
            <person name="Yin Y."/>
            <person name="Aken B."/>
            <person name="Zhang G."/>
            <person name="Irie N."/>
        </authorList>
    </citation>
    <scope>NUCLEOTIDE SEQUENCE [LARGE SCALE GENOMIC DNA]</scope>
    <source>
        <strain evidence="14">Daiwa-1</strain>
    </source>
</reference>
<keyword evidence="7 11" id="KW-0472">Membrane</keyword>
<feature type="transmembrane region" description="Helical" evidence="11">
    <location>
        <begin position="197"/>
        <end position="221"/>
    </location>
</feature>
<evidence type="ECO:0000313" key="13">
    <source>
        <dbReference type="Ensembl" id="ENSPSIP00000001820.1"/>
    </source>
</evidence>
<feature type="transmembrane region" description="Helical" evidence="11">
    <location>
        <begin position="23"/>
        <end position="48"/>
    </location>
</feature>
<evidence type="ECO:0000259" key="12">
    <source>
        <dbReference type="PROSITE" id="PS50262"/>
    </source>
</evidence>
<name>K7F1B0_PELSI</name>
<comment type="similarity">
    <text evidence="10">Belongs to the G-protein coupled receptor 1 family.</text>
</comment>
<keyword evidence="8 10" id="KW-0675">Receptor</keyword>
<feature type="transmembrane region" description="Helical" evidence="11">
    <location>
        <begin position="233"/>
        <end position="256"/>
    </location>
</feature>
<reference evidence="13" key="4">
    <citation type="submission" date="2025-09" db="UniProtKB">
        <authorList>
            <consortium name="Ensembl"/>
        </authorList>
    </citation>
    <scope>IDENTIFICATION</scope>
</reference>
<dbReference type="eggNOG" id="ENOG502SMG4">
    <property type="taxonomic scope" value="Eukaryota"/>
</dbReference>
<dbReference type="GO" id="GO:0005886">
    <property type="term" value="C:plasma membrane"/>
    <property type="evidence" value="ECO:0007669"/>
    <property type="project" value="UniProtKB-SubCell"/>
</dbReference>
<dbReference type="PANTHER" id="PTHR26452">
    <property type="entry name" value="OLFACTORY RECEPTOR"/>
    <property type="match status" value="1"/>
</dbReference>
<dbReference type="Proteomes" id="UP000007267">
    <property type="component" value="Unassembled WGS sequence"/>
</dbReference>
<dbReference type="EMBL" id="AGCU01113621">
    <property type="status" value="NOT_ANNOTATED_CDS"/>
    <property type="molecule type" value="Genomic_DNA"/>
</dbReference>
<organism evidence="13 14">
    <name type="scientific">Pelodiscus sinensis</name>
    <name type="common">Chinese softshell turtle</name>
    <name type="synonym">Trionyx sinensis</name>
    <dbReference type="NCBI Taxonomy" id="13735"/>
    <lineage>
        <taxon>Eukaryota</taxon>
        <taxon>Metazoa</taxon>
        <taxon>Chordata</taxon>
        <taxon>Craniata</taxon>
        <taxon>Vertebrata</taxon>
        <taxon>Euteleostomi</taxon>
        <taxon>Archelosauria</taxon>
        <taxon>Testudinata</taxon>
        <taxon>Testudines</taxon>
        <taxon>Cryptodira</taxon>
        <taxon>Trionychia</taxon>
        <taxon>Trionychidae</taxon>
        <taxon>Pelodiscus</taxon>
    </lineage>
</organism>
<accession>K7F1B0</accession>
<keyword evidence="5 11" id="KW-1133">Transmembrane helix</keyword>
<dbReference type="GeneTree" id="ENSGT01150000286921"/>
<feature type="transmembrane region" description="Helical" evidence="11">
    <location>
        <begin position="98"/>
        <end position="120"/>
    </location>
</feature>
<dbReference type="OMA" id="RFSKICH"/>
<dbReference type="FunFam" id="1.20.1070.10:FF:000003">
    <property type="entry name" value="Olfactory receptor"/>
    <property type="match status" value="1"/>
</dbReference>
<feature type="domain" description="G-protein coupled receptors family 1 profile" evidence="12">
    <location>
        <begin position="41"/>
        <end position="286"/>
    </location>
</feature>
<dbReference type="Gene3D" id="1.20.1070.10">
    <property type="entry name" value="Rhodopsin 7-helix transmembrane proteins"/>
    <property type="match status" value="1"/>
</dbReference>
<dbReference type="InterPro" id="IPR050516">
    <property type="entry name" value="Olfactory_GPCR"/>
</dbReference>
<dbReference type="InterPro" id="IPR017452">
    <property type="entry name" value="GPCR_Rhodpsn_7TM"/>
</dbReference>
<sequence>MAAPNQTAVTDFLLIGFPSSRDLSLLLFSLALPIFLLGLAGNLGLAVLIRAESSLHTPMYFFLSHLALLDLCSCCAVGPVMLWGLLAGQATLPGSACALQMFLFATAGDAECCLLAAMAYDRYAAVCRPLHYQAAVPPRLCRGMVLGSYAAGAASAAVHTGLAFRLPLCRAHVLDHFFCIIPSVLELACADTSLNQALLLAVCGAIQSLSLLAILASYGLILGAVGRAGVHRAVSTCGSHLAAVAVLYGTLLFMYLRPEGSYAAQADKMAAAFYTVVIPTLNPIIYSLRNADVKGALAKRLLGRRRVWG</sequence>
<dbReference type="GO" id="GO:0004930">
    <property type="term" value="F:G protein-coupled receptor activity"/>
    <property type="evidence" value="ECO:0007669"/>
    <property type="project" value="UniProtKB-KW"/>
</dbReference>
<dbReference type="AlphaFoldDB" id="K7F1B0"/>
<evidence type="ECO:0000256" key="3">
    <source>
        <dbReference type="ARBA" id="ARBA00022692"/>
    </source>
</evidence>
<dbReference type="SUPFAM" id="SSF81321">
    <property type="entry name" value="Family A G protein-coupled receptor-like"/>
    <property type="match status" value="1"/>
</dbReference>
<dbReference type="PROSITE" id="PS50262">
    <property type="entry name" value="G_PROTEIN_RECEP_F1_2"/>
    <property type="match status" value="1"/>
</dbReference>